<proteinExistence type="predicted"/>
<dbReference type="Pfam" id="PF20117">
    <property type="entry name" value="DUF6507"/>
    <property type="match status" value="1"/>
</dbReference>
<dbReference type="InterPro" id="IPR045436">
    <property type="entry name" value="DUF6507"/>
</dbReference>
<organism evidence="1 2">
    <name type="scientific">Actinomyces bovis</name>
    <dbReference type="NCBI Taxonomy" id="1658"/>
    <lineage>
        <taxon>Bacteria</taxon>
        <taxon>Bacillati</taxon>
        <taxon>Actinomycetota</taxon>
        <taxon>Actinomycetes</taxon>
        <taxon>Actinomycetales</taxon>
        <taxon>Actinomycetaceae</taxon>
        <taxon>Actinomyces</taxon>
    </lineage>
</organism>
<evidence type="ECO:0000313" key="1">
    <source>
        <dbReference type="EMBL" id="SPT53730.1"/>
    </source>
</evidence>
<sequence length="105" mass="11313">MSAWNIAPESVSTVLSGVKKEVDDNLSPAMAGVVTALTNVYNATHAEDKAPLVAAAVSGWYDNHETNFSDIGDWISNTVSNTKNAVSAYLKHDEDTALQYQRNAK</sequence>
<gene>
    <name evidence="1" type="ORF">NCTC11535_01409</name>
</gene>
<dbReference type="Proteomes" id="UP000250006">
    <property type="component" value="Unassembled WGS sequence"/>
</dbReference>
<name>A0ABY1VNN7_9ACTO</name>
<accession>A0ABY1VNN7</accession>
<evidence type="ECO:0000313" key="2">
    <source>
        <dbReference type="Proteomes" id="UP000250006"/>
    </source>
</evidence>
<protein>
    <recommendedName>
        <fullName evidence="3">WXG100 family type VII secretion target</fullName>
    </recommendedName>
</protein>
<dbReference type="RefSeq" id="WP_111836662.1">
    <property type="nucleotide sequence ID" value="NZ_UAPQ01000007.1"/>
</dbReference>
<dbReference type="EMBL" id="UAPQ01000007">
    <property type="protein sequence ID" value="SPT53730.1"/>
    <property type="molecule type" value="Genomic_DNA"/>
</dbReference>
<comment type="caution">
    <text evidence="1">The sequence shown here is derived from an EMBL/GenBank/DDBJ whole genome shotgun (WGS) entry which is preliminary data.</text>
</comment>
<keyword evidence="2" id="KW-1185">Reference proteome</keyword>
<evidence type="ECO:0008006" key="3">
    <source>
        <dbReference type="Google" id="ProtNLM"/>
    </source>
</evidence>
<reference evidence="1 2" key="1">
    <citation type="submission" date="2018-06" db="EMBL/GenBank/DDBJ databases">
        <authorList>
            <consortium name="Pathogen Informatics"/>
            <person name="Doyle S."/>
        </authorList>
    </citation>
    <scope>NUCLEOTIDE SEQUENCE [LARGE SCALE GENOMIC DNA]</scope>
    <source>
        <strain evidence="1 2">NCTC11535</strain>
    </source>
</reference>